<evidence type="ECO:0000313" key="2">
    <source>
        <dbReference type="EMBL" id="RXK60730.1"/>
    </source>
</evidence>
<reference evidence="2 3" key="1">
    <citation type="submission" date="2019-01" db="EMBL/GenBank/DDBJ databases">
        <title>Lacibacter sp. strain TTM-7.</title>
        <authorList>
            <person name="Chen W.-M."/>
        </authorList>
    </citation>
    <scope>NUCLEOTIDE SEQUENCE [LARGE SCALE GENOMIC DNA]</scope>
    <source>
        <strain evidence="2 3">TTM-7</strain>
    </source>
</reference>
<accession>A0A4Q1CJA1</accession>
<evidence type="ECO:0000259" key="1">
    <source>
        <dbReference type="PROSITE" id="PS50943"/>
    </source>
</evidence>
<dbReference type="GO" id="GO:0003677">
    <property type="term" value="F:DNA binding"/>
    <property type="evidence" value="ECO:0007669"/>
    <property type="project" value="InterPro"/>
</dbReference>
<gene>
    <name evidence="2" type="ORF">ESA94_09715</name>
</gene>
<dbReference type="Pfam" id="PF01381">
    <property type="entry name" value="HTH_3"/>
    <property type="match status" value="1"/>
</dbReference>
<dbReference type="PROSITE" id="PS50943">
    <property type="entry name" value="HTH_CROC1"/>
    <property type="match status" value="1"/>
</dbReference>
<dbReference type="EMBL" id="SDHW01000002">
    <property type="protein sequence ID" value="RXK60730.1"/>
    <property type="molecule type" value="Genomic_DNA"/>
</dbReference>
<proteinExistence type="predicted"/>
<comment type="caution">
    <text evidence="2">The sequence shown here is derived from an EMBL/GenBank/DDBJ whole genome shotgun (WGS) entry which is preliminary data.</text>
</comment>
<sequence length="100" mass="11508">MESFGDKIRIAREQSSLLLRQVAAELDIDQAIISKYERGGRKPTREQVLKFAKFYKLNKDELLVAWLSDKVTYELSDENLACEALKVAEAKIKYVQKSKV</sequence>
<dbReference type="AlphaFoldDB" id="A0A4Q1CJA1"/>
<dbReference type="OrthoDB" id="4762426at2"/>
<keyword evidence="3" id="KW-1185">Reference proteome</keyword>
<protein>
    <submittedName>
        <fullName evidence="2">XRE family transcriptional regulator</fullName>
    </submittedName>
</protein>
<feature type="domain" description="HTH cro/C1-type" evidence="1">
    <location>
        <begin position="8"/>
        <end position="62"/>
    </location>
</feature>
<dbReference type="InterPro" id="IPR010982">
    <property type="entry name" value="Lambda_DNA-bd_dom_sf"/>
</dbReference>
<dbReference type="InterPro" id="IPR001387">
    <property type="entry name" value="Cro/C1-type_HTH"/>
</dbReference>
<dbReference type="Gene3D" id="1.10.260.40">
    <property type="entry name" value="lambda repressor-like DNA-binding domains"/>
    <property type="match status" value="1"/>
</dbReference>
<organism evidence="2 3">
    <name type="scientific">Lacibacter luteus</name>
    <dbReference type="NCBI Taxonomy" id="2508719"/>
    <lineage>
        <taxon>Bacteria</taxon>
        <taxon>Pseudomonadati</taxon>
        <taxon>Bacteroidota</taxon>
        <taxon>Chitinophagia</taxon>
        <taxon>Chitinophagales</taxon>
        <taxon>Chitinophagaceae</taxon>
        <taxon>Lacibacter</taxon>
    </lineage>
</organism>
<dbReference type="RefSeq" id="WP_129130691.1">
    <property type="nucleotide sequence ID" value="NZ_SDHW01000002.1"/>
</dbReference>
<dbReference type="CDD" id="cd00093">
    <property type="entry name" value="HTH_XRE"/>
    <property type="match status" value="1"/>
</dbReference>
<dbReference type="SMART" id="SM00530">
    <property type="entry name" value="HTH_XRE"/>
    <property type="match status" value="1"/>
</dbReference>
<dbReference type="SUPFAM" id="SSF47413">
    <property type="entry name" value="lambda repressor-like DNA-binding domains"/>
    <property type="match status" value="1"/>
</dbReference>
<dbReference type="Proteomes" id="UP000290204">
    <property type="component" value="Unassembled WGS sequence"/>
</dbReference>
<evidence type="ECO:0000313" key="3">
    <source>
        <dbReference type="Proteomes" id="UP000290204"/>
    </source>
</evidence>
<name>A0A4Q1CJA1_9BACT</name>